<evidence type="ECO:0000313" key="3">
    <source>
        <dbReference type="Proteomes" id="UP000756132"/>
    </source>
</evidence>
<dbReference type="RefSeq" id="XP_047763325.1">
    <property type="nucleotide sequence ID" value="XM_047906841.1"/>
</dbReference>
<evidence type="ECO:0000256" key="1">
    <source>
        <dbReference type="SAM" id="MobiDB-lite"/>
    </source>
</evidence>
<dbReference type="EMBL" id="CP090168">
    <property type="protein sequence ID" value="UJO18959.1"/>
    <property type="molecule type" value="Genomic_DNA"/>
</dbReference>
<feature type="compositionally biased region" description="Low complexity" evidence="1">
    <location>
        <begin position="1"/>
        <end position="23"/>
    </location>
</feature>
<feature type="region of interest" description="Disordered" evidence="1">
    <location>
        <begin position="1"/>
        <end position="59"/>
    </location>
</feature>
<gene>
    <name evidence="2" type="ORF">CLAFUR5_07693</name>
</gene>
<sequence>MLTGPQQVTTQQATSQLATTQQQPRNDSKKRRRVDDTEPSAIEQLKKRRANGGGLPAALSATSRRVTVIAGPKRRPVVPSEGAAAVPIMGASSSQQQGPGAQQASASALMTGLPASTSALQATQEILQEATPNALARLDSTLEDVSTNAFAPDEIFQNGVEIMSKVNDQKTEEENLENAEVNKSAGNDATGELGIPLESAVVTGHFQQDGIKGGKEESSVGGIVEGAVDAQRNR</sequence>
<dbReference type="KEGG" id="ffu:CLAFUR5_07693"/>
<reference evidence="2" key="1">
    <citation type="submission" date="2021-12" db="EMBL/GenBank/DDBJ databases">
        <authorList>
            <person name="Zaccaron A."/>
            <person name="Stergiopoulos I."/>
        </authorList>
    </citation>
    <scope>NUCLEOTIDE SEQUENCE</scope>
    <source>
        <strain evidence="2">Race5_Kim</strain>
    </source>
</reference>
<dbReference type="GeneID" id="71987571"/>
<dbReference type="Proteomes" id="UP000756132">
    <property type="component" value="Chromosome 6"/>
</dbReference>
<name>A0A9Q8PAK9_PASFU</name>
<reference evidence="2" key="2">
    <citation type="journal article" date="2022" name="Microb. Genom.">
        <title>A chromosome-scale genome assembly of the tomato pathogen Cladosporium fulvum reveals a compartmentalized genome architecture and the presence of a dispensable chromosome.</title>
        <authorList>
            <person name="Zaccaron A.Z."/>
            <person name="Chen L.H."/>
            <person name="Samaras A."/>
            <person name="Stergiopoulos I."/>
        </authorList>
    </citation>
    <scope>NUCLEOTIDE SEQUENCE</scope>
    <source>
        <strain evidence="2">Race5_Kim</strain>
    </source>
</reference>
<proteinExistence type="predicted"/>
<feature type="region of interest" description="Disordered" evidence="1">
    <location>
        <begin position="208"/>
        <end position="234"/>
    </location>
</feature>
<organism evidence="2 3">
    <name type="scientific">Passalora fulva</name>
    <name type="common">Tomato leaf mold</name>
    <name type="synonym">Cladosporium fulvum</name>
    <dbReference type="NCBI Taxonomy" id="5499"/>
    <lineage>
        <taxon>Eukaryota</taxon>
        <taxon>Fungi</taxon>
        <taxon>Dikarya</taxon>
        <taxon>Ascomycota</taxon>
        <taxon>Pezizomycotina</taxon>
        <taxon>Dothideomycetes</taxon>
        <taxon>Dothideomycetidae</taxon>
        <taxon>Mycosphaerellales</taxon>
        <taxon>Mycosphaerellaceae</taxon>
        <taxon>Fulvia</taxon>
    </lineage>
</organism>
<dbReference type="AlphaFoldDB" id="A0A9Q8PAK9"/>
<protein>
    <submittedName>
        <fullName evidence="2">Uncharacterized protein</fullName>
    </submittedName>
</protein>
<accession>A0A9Q8PAK9</accession>
<keyword evidence="3" id="KW-1185">Reference proteome</keyword>
<evidence type="ECO:0000313" key="2">
    <source>
        <dbReference type="EMBL" id="UJO18959.1"/>
    </source>
</evidence>